<dbReference type="EMBL" id="BNAR01000001">
    <property type="protein sequence ID" value="GHH28772.1"/>
    <property type="molecule type" value="Genomic_DNA"/>
</dbReference>
<accession>A0ABQ3M0E8</accession>
<reference evidence="2" key="1">
    <citation type="journal article" date="2019" name="Int. J. Syst. Evol. Microbiol.">
        <title>The Global Catalogue of Microorganisms (GCM) 10K type strain sequencing project: providing services to taxonomists for standard genome sequencing and annotation.</title>
        <authorList>
            <consortium name="The Broad Institute Genomics Platform"/>
            <consortium name="The Broad Institute Genome Sequencing Center for Infectious Disease"/>
            <person name="Wu L."/>
            <person name="Ma J."/>
        </authorList>
    </citation>
    <scope>NUCLEOTIDE SEQUENCE [LARGE SCALE GENOMIC DNA]</scope>
    <source>
        <strain evidence="2">CGMCC 4.7367</strain>
    </source>
</reference>
<name>A0ABQ3M0E8_9PSEU</name>
<comment type="caution">
    <text evidence="1">The sequence shown here is derived from an EMBL/GenBank/DDBJ whole genome shotgun (WGS) entry which is preliminary data.</text>
</comment>
<organism evidence="1 2">
    <name type="scientific">Lentzea cavernae</name>
    <dbReference type="NCBI Taxonomy" id="2020703"/>
    <lineage>
        <taxon>Bacteria</taxon>
        <taxon>Bacillati</taxon>
        <taxon>Actinomycetota</taxon>
        <taxon>Actinomycetes</taxon>
        <taxon>Pseudonocardiales</taxon>
        <taxon>Pseudonocardiaceae</taxon>
        <taxon>Lentzea</taxon>
    </lineage>
</organism>
<proteinExistence type="predicted"/>
<sequence>MLFNDGCRCVHYVFSAAHGSESWESIKSAACRMVTAGFAGVGPDFLPSGVELDPGPVIRSGVNNPRKWGRPPACAGYENHCDATFRLPVRVRTRPERRIAGWAISCKGQLLFGSERSNEQEPPRSWRAPP</sequence>
<evidence type="ECO:0000313" key="1">
    <source>
        <dbReference type="EMBL" id="GHH28772.1"/>
    </source>
</evidence>
<protein>
    <submittedName>
        <fullName evidence="1">Uncharacterized protein</fullName>
    </submittedName>
</protein>
<dbReference type="Proteomes" id="UP000605568">
    <property type="component" value="Unassembled WGS sequence"/>
</dbReference>
<keyword evidence="2" id="KW-1185">Reference proteome</keyword>
<evidence type="ECO:0000313" key="2">
    <source>
        <dbReference type="Proteomes" id="UP000605568"/>
    </source>
</evidence>
<gene>
    <name evidence="1" type="ORF">GCM10017774_03500</name>
</gene>